<evidence type="ECO:0000256" key="1">
    <source>
        <dbReference type="SAM" id="MobiDB-lite"/>
    </source>
</evidence>
<dbReference type="EMBL" id="BEZZ01187371">
    <property type="protein sequence ID" value="GCC46463.1"/>
    <property type="molecule type" value="Genomic_DNA"/>
</dbReference>
<feature type="non-terminal residue" evidence="2">
    <location>
        <position position="243"/>
    </location>
</feature>
<feature type="region of interest" description="Disordered" evidence="1">
    <location>
        <begin position="83"/>
        <end position="112"/>
    </location>
</feature>
<feature type="region of interest" description="Disordered" evidence="1">
    <location>
        <begin position="167"/>
        <end position="243"/>
    </location>
</feature>
<dbReference type="Proteomes" id="UP000287033">
    <property type="component" value="Unassembled WGS sequence"/>
</dbReference>
<name>A0A401TV01_CHIPU</name>
<sequence length="243" mass="26334">RAQEAADADPAAPGDQIKPLDAELLVRDLLEPHPQRIEHPFGDLAAVADPAHPQLRGRDGDLLARFGGAEIDLEGPIDHQHVEAEEAEDRPGAEPPEHRAGDEADHRDERHQHDEAGAIQRAMRCQQRREQLWLGLGAGRLGVVRGIKIVACSHDVSVYPVHGQNHPLSARRHLKRSVGAEEESRESGKAAVQRHGKEGARKKGRQEGCKAEAVDGGGGLRGLRSVPQGQSRAEGRARAPQPL</sequence>
<comment type="caution">
    <text evidence="2">The sequence shown here is derived from an EMBL/GenBank/DDBJ whole genome shotgun (WGS) entry which is preliminary data.</text>
</comment>
<protein>
    <submittedName>
        <fullName evidence="2">Uncharacterized protein</fullName>
    </submittedName>
</protein>
<accession>A0A401TV01</accession>
<gene>
    <name evidence="2" type="ORF">chiPu_0030587</name>
</gene>
<proteinExistence type="predicted"/>
<evidence type="ECO:0000313" key="2">
    <source>
        <dbReference type="EMBL" id="GCC46463.1"/>
    </source>
</evidence>
<feature type="compositionally biased region" description="Basic and acidic residues" evidence="1">
    <location>
        <begin position="195"/>
        <end position="213"/>
    </location>
</feature>
<feature type="non-terminal residue" evidence="2">
    <location>
        <position position="1"/>
    </location>
</feature>
<reference evidence="2 3" key="1">
    <citation type="journal article" date="2018" name="Nat. Ecol. Evol.">
        <title>Shark genomes provide insights into elasmobranch evolution and the origin of vertebrates.</title>
        <authorList>
            <person name="Hara Y"/>
            <person name="Yamaguchi K"/>
            <person name="Onimaru K"/>
            <person name="Kadota M"/>
            <person name="Koyanagi M"/>
            <person name="Keeley SD"/>
            <person name="Tatsumi K"/>
            <person name="Tanaka K"/>
            <person name="Motone F"/>
            <person name="Kageyama Y"/>
            <person name="Nozu R"/>
            <person name="Adachi N"/>
            <person name="Nishimura O"/>
            <person name="Nakagawa R"/>
            <person name="Tanegashima C"/>
            <person name="Kiyatake I"/>
            <person name="Matsumoto R"/>
            <person name="Murakumo K"/>
            <person name="Nishida K"/>
            <person name="Terakita A"/>
            <person name="Kuratani S"/>
            <person name="Sato K"/>
            <person name="Hyodo S Kuraku.S."/>
        </authorList>
    </citation>
    <scope>NUCLEOTIDE SEQUENCE [LARGE SCALE GENOMIC DNA]</scope>
</reference>
<organism evidence="2 3">
    <name type="scientific">Chiloscyllium punctatum</name>
    <name type="common">Brownbanded bambooshark</name>
    <name type="synonym">Hemiscyllium punctatum</name>
    <dbReference type="NCBI Taxonomy" id="137246"/>
    <lineage>
        <taxon>Eukaryota</taxon>
        <taxon>Metazoa</taxon>
        <taxon>Chordata</taxon>
        <taxon>Craniata</taxon>
        <taxon>Vertebrata</taxon>
        <taxon>Chondrichthyes</taxon>
        <taxon>Elasmobranchii</taxon>
        <taxon>Galeomorphii</taxon>
        <taxon>Galeoidea</taxon>
        <taxon>Orectolobiformes</taxon>
        <taxon>Hemiscylliidae</taxon>
        <taxon>Chiloscyllium</taxon>
    </lineage>
</organism>
<keyword evidence="3" id="KW-1185">Reference proteome</keyword>
<evidence type="ECO:0000313" key="3">
    <source>
        <dbReference type="Proteomes" id="UP000287033"/>
    </source>
</evidence>
<dbReference type="AlphaFoldDB" id="A0A401TV01"/>